<organism evidence="10 12">
    <name type="scientific">Methanobacterium formicicum</name>
    <dbReference type="NCBI Taxonomy" id="2162"/>
    <lineage>
        <taxon>Archaea</taxon>
        <taxon>Methanobacteriati</taxon>
        <taxon>Methanobacteriota</taxon>
        <taxon>Methanomada group</taxon>
        <taxon>Methanobacteria</taxon>
        <taxon>Methanobacteriales</taxon>
        <taxon>Methanobacteriaceae</taxon>
        <taxon>Methanobacterium</taxon>
    </lineage>
</organism>
<evidence type="ECO:0000256" key="3">
    <source>
        <dbReference type="ARBA" id="ARBA00022898"/>
    </source>
</evidence>
<evidence type="ECO:0000256" key="5">
    <source>
        <dbReference type="HAMAP-Rule" id="MF_02120"/>
    </source>
</evidence>
<evidence type="ECO:0000259" key="9">
    <source>
        <dbReference type="Pfam" id="PF02784"/>
    </source>
</evidence>
<evidence type="ECO:0000256" key="7">
    <source>
        <dbReference type="PIRSR" id="PIRSR600183-50"/>
    </source>
</evidence>
<dbReference type="UniPathway" id="UPA00034">
    <property type="reaction ID" value="UER00027"/>
</dbReference>
<dbReference type="FunFam" id="3.20.20.10:FF:000003">
    <property type="entry name" value="Diaminopimelate decarboxylase"/>
    <property type="match status" value="1"/>
</dbReference>
<feature type="binding site" evidence="5">
    <location>
        <position position="320"/>
    </location>
    <ligand>
        <name>substrate</name>
    </ligand>
</feature>
<reference evidence="10 12" key="1">
    <citation type="submission" date="2013-12" db="EMBL/GenBank/DDBJ databases">
        <title>The complete genome sequence of Methanobacterium sp. BRM9.</title>
        <authorList>
            <consortium name="Pastoral Greenhouse Gas Research Consortium"/>
            <person name="Kelly W.J."/>
            <person name="Leahy S.C."/>
            <person name="Perry R."/>
            <person name="Li D."/>
            <person name="Altermann E."/>
            <person name="Lambie S.C."/>
            <person name="Attwood G.T."/>
        </authorList>
    </citation>
    <scope>NUCLEOTIDE SEQUENCE [LARGE SCALE GENOMIC DNA]</scope>
    <source>
        <strain evidence="10 12">BRM9</strain>
    </source>
</reference>
<dbReference type="PROSITE" id="PS00878">
    <property type="entry name" value="ODR_DC_2_1"/>
    <property type="match status" value="1"/>
</dbReference>
<evidence type="ECO:0000313" key="10">
    <source>
        <dbReference type="EMBL" id="AIS33175.1"/>
    </source>
</evidence>
<keyword evidence="5" id="KW-0028">Amino-acid biosynthesis</keyword>
<evidence type="ECO:0000256" key="8">
    <source>
        <dbReference type="RuleBase" id="RU003738"/>
    </source>
</evidence>
<dbReference type="PANTHER" id="PTHR43727">
    <property type="entry name" value="DIAMINOPIMELATE DECARBOXYLASE"/>
    <property type="match status" value="1"/>
</dbReference>
<comment type="pathway">
    <text evidence="5 8">Amino-acid biosynthesis; L-lysine biosynthesis via DAP pathway; L-lysine from DL-2,6-diaminopimelate: step 1/1.</text>
</comment>
<keyword evidence="4 5" id="KW-0456">Lyase</keyword>
<gene>
    <name evidence="5 10" type="primary">lysA</name>
    <name evidence="10" type="ORF">BRM9_2375</name>
    <name evidence="11" type="ORF">ISP06_05940</name>
</gene>
<feature type="modified residue" description="N6-(pyridoxal phosphate)lysine" evidence="5 7">
    <location>
        <position position="64"/>
    </location>
</feature>
<comment type="similarity">
    <text evidence="5">Belongs to the Orn/Lys/Arg decarboxylase class-II family. LysA subfamily.</text>
</comment>
<comment type="catalytic activity">
    <reaction evidence="5 8">
        <text>meso-2,6-diaminopimelate + H(+) = L-lysine + CO2</text>
        <dbReference type="Rhea" id="RHEA:15101"/>
        <dbReference type="ChEBI" id="CHEBI:15378"/>
        <dbReference type="ChEBI" id="CHEBI:16526"/>
        <dbReference type="ChEBI" id="CHEBI:32551"/>
        <dbReference type="ChEBI" id="CHEBI:57791"/>
        <dbReference type="EC" id="4.1.1.20"/>
    </reaction>
</comment>
<evidence type="ECO:0000313" key="11">
    <source>
        <dbReference type="EMBL" id="MBF4474997.1"/>
    </source>
</evidence>
<feature type="binding site" evidence="5">
    <location>
        <position position="352"/>
    </location>
    <ligand>
        <name>substrate</name>
    </ligand>
</feature>
<dbReference type="NCBIfam" id="TIGR01048">
    <property type="entry name" value="lysA"/>
    <property type="match status" value="1"/>
</dbReference>
<feature type="binding site" evidence="5">
    <location>
        <position position="380"/>
    </location>
    <ligand>
        <name>substrate</name>
    </ligand>
</feature>
<feature type="binding site" evidence="5">
    <location>
        <position position="324"/>
    </location>
    <ligand>
        <name>substrate</name>
    </ligand>
</feature>
<protein>
    <recommendedName>
        <fullName evidence="5 6">Diaminopimelate decarboxylase</fullName>
        <shortName evidence="5">DAP decarboxylase</shortName>
        <shortName evidence="5">DAPDC</shortName>
        <ecNumber evidence="5 6">4.1.1.20</ecNumber>
    </recommendedName>
</protein>
<feature type="binding site" evidence="5">
    <location>
        <position position="285"/>
    </location>
    <ligand>
        <name>substrate</name>
    </ligand>
</feature>
<dbReference type="PRINTS" id="PR01181">
    <property type="entry name" value="DAPDCRBXLASE"/>
</dbReference>
<evidence type="ECO:0000256" key="4">
    <source>
        <dbReference type="ARBA" id="ARBA00023239"/>
    </source>
</evidence>
<evidence type="ECO:0000256" key="1">
    <source>
        <dbReference type="ARBA" id="ARBA00001933"/>
    </source>
</evidence>
<dbReference type="RefSeq" id="WP_048085863.1">
    <property type="nucleotide sequence ID" value="NZ_CP006933.1"/>
</dbReference>
<feature type="binding site" evidence="5">
    <location>
        <begin position="282"/>
        <end position="285"/>
    </location>
    <ligand>
        <name>pyridoxal 5'-phosphate</name>
        <dbReference type="ChEBI" id="CHEBI:597326"/>
    </ligand>
</feature>
<dbReference type="EC" id="4.1.1.20" evidence="5 6"/>
<dbReference type="OrthoDB" id="18565at2157"/>
<keyword evidence="5 8" id="KW-0457">Lysine biosynthesis</keyword>
<feature type="active site" description="Proton donor" evidence="7">
    <location>
        <position position="351"/>
    </location>
</feature>
<dbReference type="Pfam" id="PF02784">
    <property type="entry name" value="Orn_Arg_deC_N"/>
    <property type="match status" value="1"/>
</dbReference>
<evidence type="ECO:0000313" key="12">
    <source>
        <dbReference type="Proteomes" id="UP000029661"/>
    </source>
</evidence>
<comment type="function">
    <text evidence="5">Specifically catalyzes the decarboxylation of meso-diaminopimelate (meso-DAP) to L-lysine.</text>
</comment>
<dbReference type="AlphaFoldDB" id="A0A089ZI68"/>
<feature type="binding site" evidence="5">
    <location>
        <position position="240"/>
    </location>
    <ligand>
        <name>pyridoxal 5'-phosphate</name>
        <dbReference type="ChEBI" id="CHEBI:597326"/>
    </ligand>
</feature>
<reference evidence="11" key="2">
    <citation type="submission" date="2020-10" db="EMBL/GenBank/DDBJ databases">
        <title>Dehalococcoides mccartyi of a TCE/Cr reducing biochatode.</title>
        <authorList>
            <person name="Matturro B."/>
        </authorList>
    </citation>
    <scope>NUCLEOTIDE SEQUENCE</scope>
    <source>
        <strain evidence="11">Bin2</strain>
    </source>
</reference>
<dbReference type="EMBL" id="CP006933">
    <property type="protein sequence ID" value="AIS33175.1"/>
    <property type="molecule type" value="Genomic_DNA"/>
</dbReference>
<proteinExistence type="inferred from homology"/>
<dbReference type="GO" id="GO:0008836">
    <property type="term" value="F:diaminopimelate decarboxylase activity"/>
    <property type="evidence" value="ECO:0007669"/>
    <property type="project" value="UniProtKB-UniRule"/>
</dbReference>
<dbReference type="CDD" id="cd06828">
    <property type="entry name" value="PLPDE_III_DapDC"/>
    <property type="match status" value="1"/>
</dbReference>
<feature type="domain" description="Orn/DAP/Arg decarboxylase 2 N-terminal" evidence="9">
    <location>
        <begin position="44"/>
        <end position="289"/>
    </location>
</feature>
<dbReference type="GeneID" id="24793549"/>
<dbReference type="Proteomes" id="UP000606900">
    <property type="component" value="Unassembled WGS sequence"/>
</dbReference>
<dbReference type="Gene3D" id="3.20.20.10">
    <property type="entry name" value="Alanine racemase"/>
    <property type="match status" value="1"/>
</dbReference>
<dbReference type="PRINTS" id="PR01179">
    <property type="entry name" value="ODADCRBXLASE"/>
</dbReference>
<comment type="subunit">
    <text evidence="5">Homodimer.</text>
</comment>
<dbReference type="InterPro" id="IPR029066">
    <property type="entry name" value="PLP-binding_barrel"/>
</dbReference>
<accession>A0A089ZI68</accession>
<dbReference type="GO" id="GO:0030170">
    <property type="term" value="F:pyridoxal phosphate binding"/>
    <property type="evidence" value="ECO:0007669"/>
    <property type="project" value="UniProtKB-UniRule"/>
</dbReference>
<dbReference type="Gene3D" id="2.40.37.10">
    <property type="entry name" value="Lyase, Ornithine Decarboxylase, Chain A, domain 1"/>
    <property type="match status" value="1"/>
</dbReference>
<dbReference type="KEGG" id="mfc:BRM9_2375"/>
<name>A0A089ZI68_METFO</name>
<dbReference type="InterPro" id="IPR009006">
    <property type="entry name" value="Ala_racemase/Decarboxylase_C"/>
</dbReference>
<dbReference type="InterPro" id="IPR022644">
    <property type="entry name" value="De-COase2_N"/>
</dbReference>
<evidence type="ECO:0000256" key="2">
    <source>
        <dbReference type="ARBA" id="ARBA00022793"/>
    </source>
</evidence>
<dbReference type="GO" id="GO:0009089">
    <property type="term" value="P:lysine biosynthetic process via diaminopimelate"/>
    <property type="evidence" value="ECO:0007669"/>
    <property type="project" value="UniProtKB-UniRule"/>
</dbReference>
<dbReference type="SUPFAM" id="SSF51419">
    <property type="entry name" value="PLP-binding barrel"/>
    <property type="match status" value="1"/>
</dbReference>
<dbReference type="SUPFAM" id="SSF50621">
    <property type="entry name" value="Alanine racemase C-terminal domain-like"/>
    <property type="match status" value="1"/>
</dbReference>
<dbReference type="Proteomes" id="UP000029661">
    <property type="component" value="Chromosome"/>
</dbReference>
<dbReference type="InterPro" id="IPR022653">
    <property type="entry name" value="De-COase2_pyr-phos_BS"/>
</dbReference>
<keyword evidence="2 5" id="KW-0210">Decarboxylase</keyword>
<dbReference type="InterPro" id="IPR002986">
    <property type="entry name" value="DAP_deCOOHase_LysA"/>
</dbReference>
<dbReference type="STRING" id="2162.BRM9_2375"/>
<feature type="binding site" evidence="5">
    <location>
        <position position="380"/>
    </location>
    <ligand>
        <name>pyridoxal 5'-phosphate</name>
        <dbReference type="ChEBI" id="CHEBI:597326"/>
    </ligand>
</feature>
<sequence length="428" mass="47443">MKLHFKTNEKGNLDIGGADALELAQKYGTPLYVTDEMRVRNNYQRVYQAFSKEYEDFKIFYAAKANTSLAMMRILEQEGSCIDAVSPGEIYTALMAGFQPERILYTGNNVTSEELKFAVDAGVRLNLDSISMLERLAKIPGAEGMEISFRVNPMVGAGHHDHCITGGELSKFGIMEQEAVEVYQKAHDLGFKPVGIHTHIGSGILDPEPFKLAVQVLMDVAGRVHKEAGVTFEFIDFGGGLGIPYTPDEGLLDIKKFAQEIVALYQAKLAEHDMGNPTLCIEPGRYIVGDASYLLTQVNTVKQSYRKFIGVNAGFNTLLRPTMYGSYHHILVADKPEAKPVEKIDVAGNVCESGDLFARDRPLPEIKEGDILTIMNAGAYAFSMASQYNSRPLPAEVMVCNGDIDVIRERENFADLFRKQNIPLRLLK</sequence>
<dbReference type="PANTHER" id="PTHR43727:SF2">
    <property type="entry name" value="GROUP IV DECARBOXYLASE"/>
    <property type="match status" value="1"/>
</dbReference>
<dbReference type="InterPro" id="IPR000183">
    <property type="entry name" value="Orn/DAP/Arg_de-COase"/>
</dbReference>
<comment type="cofactor">
    <cofactor evidence="1 5 7 8">
        <name>pyridoxal 5'-phosphate</name>
        <dbReference type="ChEBI" id="CHEBI:597326"/>
    </cofactor>
</comment>
<dbReference type="HAMAP" id="MF_02120">
    <property type="entry name" value="LysA"/>
    <property type="match status" value="1"/>
</dbReference>
<evidence type="ECO:0000256" key="6">
    <source>
        <dbReference type="NCBIfam" id="TIGR01048"/>
    </source>
</evidence>
<keyword evidence="3 5" id="KW-0663">Pyridoxal phosphate</keyword>
<dbReference type="EMBL" id="JADIIL010000019">
    <property type="protein sequence ID" value="MBF4474997.1"/>
    <property type="molecule type" value="Genomic_DNA"/>
</dbReference>